<evidence type="ECO:0000313" key="1">
    <source>
        <dbReference type="EMBL" id="KAG2106573.1"/>
    </source>
</evidence>
<gene>
    <name evidence="1" type="ORF">F5147DRAFT_774854</name>
</gene>
<evidence type="ECO:0000313" key="2">
    <source>
        <dbReference type="Proteomes" id="UP000823399"/>
    </source>
</evidence>
<name>A0A9P7JSZ3_9AGAM</name>
<comment type="caution">
    <text evidence="1">The sequence shown here is derived from an EMBL/GenBank/DDBJ whole genome shotgun (WGS) entry which is preliminary data.</text>
</comment>
<keyword evidence="2" id="KW-1185">Reference proteome</keyword>
<sequence>MSGSPAVEITGLIDLSLSCTRVNKDARTEDIVRTQELTTTYNNVVQPPSPIKLTAPKILIDVESSNMVVDQPLSTLLPGRSFTAHFRTPDTHSYHDIVKTKKKHQADLKKRQTVSYPPGMAIPPLHFDQASRKSTASRRRAWGDCSHGTVRGEANKVAHRASAEDLTLAITGYDLTALQAKTLQGILDEFAHHEIP</sequence>
<dbReference type="OrthoDB" id="2690967at2759"/>
<organism evidence="1 2">
    <name type="scientific">Suillus discolor</name>
    <dbReference type="NCBI Taxonomy" id="1912936"/>
    <lineage>
        <taxon>Eukaryota</taxon>
        <taxon>Fungi</taxon>
        <taxon>Dikarya</taxon>
        <taxon>Basidiomycota</taxon>
        <taxon>Agaricomycotina</taxon>
        <taxon>Agaricomycetes</taxon>
        <taxon>Agaricomycetidae</taxon>
        <taxon>Boletales</taxon>
        <taxon>Suillineae</taxon>
        <taxon>Suillaceae</taxon>
        <taxon>Suillus</taxon>
    </lineage>
</organism>
<dbReference type="AlphaFoldDB" id="A0A9P7JSZ3"/>
<dbReference type="EMBL" id="JABBWM010000035">
    <property type="protein sequence ID" value="KAG2106573.1"/>
    <property type="molecule type" value="Genomic_DNA"/>
</dbReference>
<protein>
    <submittedName>
        <fullName evidence="1">Uncharacterized protein</fullName>
    </submittedName>
</protein>
<accession>A0A9P7JSZ3</accession>
<proteinExistence type="predicted"/>
<reference evidence="1" key="1">
    <citation type="journal article" date="2020" name="New Phytol.">
        <title>Comparative genomics reveals dynamic genome evolution in host specialist ectomycorrhizal fungi.</title>
        <authorList>
            <person name="Lofgren L.A."/>
            <person name="Nguyen N.H."/>
            <person name="Vilgalys R."/>
            <person name="Ruytinx J."/>
            <person name="Liao H.L."/>
            <person name="Branco S."/>
            <person name="Kuo A."/>
            <person name="LaButti K."/>
            <person name="Lipzen A."/>
            <person name="Andreopoulos W."/>
            <person name="Pangilinan J."/>
            <person name="Riley R."/>
            <person name="Hundley H."/>
            <person name="Na H."/>
            <person name="Barry K."/>
            <person name="Grigoriev I.V."/>
            <person name="Stajich J.E."/>
            <person name="Kennedy P.G."/>
        </authorList>
    </citation>
    <scope>NUCLEOTIDE SEQUENCE</scope>
    <source>
        <strain evidence="1">FC423</strain>
    </source>
</reference>
<dbReference type="RefSeq" id="XP_041291611.1">
    <property type="nucleotide sequence ID" value="XM_041441639.1"/>
</dbReference>
<dbReference type="Proteomes" id="UP000823399">
    <property type="component" value="Unassembled WGS sequence"/>
</dbReference>
<dbReference type="GeneID" id="64703898"/>